<evidence type="ECO:0000256" key="30">
    <source>
        <dbReference type="ARBA" id="ARBA00048362"/>
    </source>
</evidence>
<evidence type="ECO:0000256" key="22">
    <source>
        <dbReference type="ARBA" id="ARBA00047363"/>
    </source>
</evidence>
<evidence type="ECO:0000256" key="21">
    <source>
        <dbReference type="ARBA" id="ARBA00047324"/>
    </source>
</evidence>
<comment type="catalytic activity">
    <reaction evidence="28">
        <text>1,2-di-(9Z-octadecenoyl)-sn-glycero-3-phosphocholine + H2O = 1-(9Z-octadecenoyl)-sn-glycero-3-phosphocholine + (9Z)-octadecenoate + H(+)</text>
        <dbReference type="Rhea" id="RHEA:40923"/>
        <dbReference type="ChEBI" id="CHEBI:15377"/>
        <dbReference type="ChEBI" id="CHEBI:15378"/>
        <dbReference type="ChEBI" id="CHEBI:28610"/>
        <dbReference type="ChEBI" id="CHEBI:30823"/>
        <dbReference type="ChEBI" id="CHEBI:74669"/>
    </reaction>
    <physiologicalReaction direction="left-to-right" evidence="28">
        <dbReference type="Rhea" id="RHEA:40924"/>
    </physiologicalReaction>
</comment>
<dbReference type="AlphaFoldDB" id="A0A9N9QKM1"/>
<dbReference type="CDD" id="cd01824">
    <property type="entry name" value="Phospholipase_B_like"/>
    <property type="match status" value="1"/>
</dbReference>
<comment type="catalytic activity">
    <reaction evidence="24">
        <text>1-hexadecanoyl-2-(9Z)-octadecenoyl-3-octadecanoyl-sn-glycerol + H2O = 1-hexadecanoyl-2-(9Z-octadecenoyl)-sn-glycerol + octadecanoate + H(+)</text>
        <dbReference type="Rhea" id="RHEA:41111"/>
        <dbReference type="ChEBI" id="CHEBI:15377"/>
        <dbReference type="ChEBI" id="CHEBI:15378"/>
        <dbReference type="ChEBI" id="CHEBI:25629"/>
        <dbReference type="ChEBI" id="CHEBI:75466"/>
        <dbReference type="ChEBI" id="CHEBI:77623"/>
    </reaction>
    <physiologicalReaction direction="left-to-right" evidence="24">
        <dbReference type="Rhea" id="RHEA:41112"/>
    </physiologicalReaction>
</comment>
<evidence type="ECO:0000256" key="40">
    <source>
        <dbReference type="ARBA" id="ARBA00049363"/>
    </source>
</evidence>
<comment type="catalytic activity">
    <reaction evidence="13">
        <text>a triacylglycerol + H2O = a diacylglycerol + a fatty acid + H(+)</text>
        <dbReference type="Rhea" id="RHEA:12044"/>
        <dbReference type="ChEBI" id="CHEBI:15377"/>
        <dbReference type="ChEBI" id="CHEBI:15378"/>
        <dbReference type="ChEBI" id="CHEBI:17855"/>
        <dbReference type="ChEBI" id="CHEBI:18035"/>
        <dbReference type="ChEBI" id="CHEBI:28868"/>
        <dbReference type="EC" id="3.1.1.3"/>
    </reaction>
    <physiologicalReaction direction="left-to-right" evidence="13">
        <dbReference type="Rhea" id="RHEA:12045"/>
    </physiologicalReaction>
</comment>
<evidence type="ECO:0000256" key="27">
    <source>
        <dbReference type="ARBA" id="ARBA00048049"/>
    </source>
</evidence>
<evidence type="ECO:0000256" key="23">
    <source>
        <dbReference type="ARBA" id="ARBA00047438"/>
    </source>
</evidence>
<comment type="catalytic activity">
    <reaction evidence="37">
        <text>1,3-dihexadecanoyl-2-(9Z-octadecenoyl)glycerol + H2O = 1,3-dihexadecanoylglycerol + (9Z)-octadecenoate + H(+)</text>
        <dbReference type="Rhea" id="RHEA:40983"/>
        <dbReference type="ChEBI" id="CHEBI:15377"/>
        <dbReference type="ChEBI" id="CHEBI:15378"/>
        <dbReference type="ChEBI" id="CHEBI:30823"/>
        <dbReference type="ChEBI" id="CHEBI:75688"/>
        <dbReference type="ChEBI" id="CHEBI:77619"/>
    </reaction>
    <physiologicalReaction direction="left-to-right" evidence="37">
        <dbReference type="Rhea" id="RHEA:40984"/>
    </physiologicalReaction>
</comment>
<evidence type="ECO:0000256" key="6">
    <source>
        <dbReference type="ARBA" id="ARBA00022729"/>
    </source>
</evidence>
<evidence type="ECO:0000256" key="16">
    <source>
        <dbReference type="ARBA" id="ARBA00029723"/>
    </source>
</evidence>
<comment type="catalytic activity">
    <reaction evidence="26">
        <text>1-hexadecanoyl-2-(9Z-octadecenoyl)-sn-glycero-3-phospho-(1'-sn-glycerol) + H2O = 1-hexadecanoyl-sn-glycero-3-phospho-(1'-sn-glycerol) + (9Z)-octadecenoate + H(+)</text>
        <dbReference type="Rhea" id="RHEA:40919"/>
        <dbReference type="ChEBI" id="CHEBI:15377"/>
        <dbReference type="ChEBI" id="CHEBI:15378"/>
        <dbReference type="ChEBI" id="CHEBI:30823"/>
        <dbReference type="ChEBI" id="CHEBI:72841"/>
        <dbReference type="ChEBI" id="CHEBI:75158"/>
    </reaction>
    <physiologicalReaction direction="left-to-right" evidence="26">
        <dbReference type="Rhea" id="RHEA:40920"/>
    </physiologicalReaction>
</comment>
<reference evidence="43" key="1">
    <citation type="submission" date="2022-01" db="EMBL/GenBank/DDBJ databases">
        <authorList>
            <person name="King R."/>
        </authorList>
    </citation>
    <scope>NUCLEOTIDE SEQUENCE</scope>
</reference>
<evidence type="ECO:0000256" key="32">
    <source>
        <dbReference type="ARBA" id="ARBA00048386"/>
    </source>
</evidence>
<evidence type="ECO:0000256" key="11">
    <source>
        <dbReference type="ARBA" id="ARBA00023136"/>
    </source>
</evidence>
<evidence type="ECO:0000256" key="8">
    <source>
        <dbReference type="ARBA" id="ARBA00022801"/>
    </source>
</evidence>
<evidence type="ECO:0000256" key="13">
    <source>
        <dbReference type="ARBA" id="ARBA00023369"/>
    </source>
</evidence>
<comment type="catalytic activity">
    <reaction evidence="38">
        <text>1-O-hexadecyl-2-(9Z)-octadecenoyl-sn-glycero-3-phosphocholine + H2O = 1-O-hexadecyl-sn-glycero-3-phosphocholine + (9Z)-octadecenoate + H(+)</text>
        <dbReference type="Rhea" id="RHEA:40915"/>
        <dbReference type="ChEBI" id="CHEBI:15377"/>
        <dbReference type="ChEBI" id="CHEBI:15378"/>
        <dbReference type="ChEBI" id="CHEBI:30823"/>
        <dbReference type="ChEBI" id="CHEBI:34112"/>
        <dbReference type="ChEBI" id="CHEBI:64496"/>
    </reaction>
    <physiologicalReaction direction="left-to-right" evidence="38">
        <dbReference type="Rhea" id="RHEA:40916"/>
    </physiologicalReaction>
</comment>
<dbReference type="GO" id="GO:0004806">
    <property type="term" value="F:triacylglycerol lipase activity"/>
    <property type="evidence" value="ECO:0007669"/>
    <property type="project" value="UniProtKB-EC"/>
</dbReference>
<evidence type="ECO:0000256" key="3">
    <source>
        <dbReference type="ARBA" id="ARBA00015133"/>
    </source>
</evidence>
<evidence type="ECO:0000256" key="33">
    <source>
        <dbReference type="ARBA" id="ARBA00048454"/>
    </source>
</evidence>
<evidence type="ECO:0000256" key="36">
    <source>
        <dbReference type="ARBA" id="ARBA00048699"/>
    </source>
</evidence>
<comment type="catalytic activity">
    <reaction evidence="29">
        <text>1,2-dihexadecanoyl-sn-glycero-3-phosphocholine + H2O = 1-hexadecanoyl-sn-glycero-3-phosphocholine + hexadecanoate + H(+)</text>
        <dbReference type="Rhea" id="RHEA:41223"/>
        <dbReference type="ChEBI" id="CHEBI:7896"/>
        <dbReference type="ChEBI" id="CHEBI:15377"/>
        <dbReference type="ChEBI" id="CHEBI:15378"/>
        <dbReference type="ChEBI" id="CHEBI:72998"/>
        <dbReference type="ChEBI" id="CHEBI:72999"/>
    </reaction>
    <physiologicalReaction direction="left-to-right" evidence="29">
        <dbReference type="Rhea" id="RHEA:41224"/>
    </physiologicalReaction>
</comment>
<accession>A0A9N9QKM1</accession>
<keyword evidence="44" id="KW-1185">Reference proteome</keyword>
<comment type="catalytic activity">
    <reaction evidence="36">
        <text>1-hexadecanoyl-2-(9Z-octadecenoyl)-sn-glycero-3-phosphocholine + H2O = 1-hexadecanoyl-sn-glycero-3-phosphocholine + (9Z)-octadecenoate + H(+)</text>
        <dbReference type="Rhea" id="RHEA:38779"/>
        <dbReference type="ChEBI" id="CHEBI:15377"/>
        <dbReference type="ChEBI" id="CHEBI:15378"/>
        <dbReference type="ChEBI" id="CHEBI:30823"/>
        <dbReference type="ChEBI" id="CHEBI:72998"/>
        <dbReference type="ChEBI" id="CHEBI:73001"/>
    </reaction>
    <physiologicalReaction direction="left-to-right" evidence="36">
        <dbReference type="Rhea" id="RHEA:38780"/>
    </physiologicalReaction>
</comment>
<sequence length="445" mass="50817">MILFCVQHGINIDINEPQIFPECVIAKNMVVLQRIWMAVLCVLLLEEDVATQSRPKSFRDILREMTLDNVGNFLIKYPWRQNARVQAQFPKSMPFPCKNLTINGLGRSSVRPTSVHRLRPGDIDVIAALGDSLVAGNGALEEFAMGTMIENRGVSWCIGGEATWRQFLTLPNILKEFNPNLRGYSTGTGEFLSSNAKLNVAFPVAADADAFRQAKVLVKKMKSDPKINIYEDWKMITLFFGANDICSAQCYNKENASARSHALKLRRALDYLYEKLPKTFVNLVPVLDVSVSIRIKRTMMCHLFHRLFCACFHEGGNEMDTITTLTQEYQQAEEDLIFSGRYDQRDDFTVVIQPFIKLFNAPDDPFRRYDEVIDISYITHDCFHFSQKGHALAANMFWNNLLQPVGLKSQRKLNFVMEKFDCPKSDIPFLFTNKNSRSYLSTGQQ</sequence>
<evidence type="ECO:0000256" key="12">
    <source>
        <dbReference type="ARBA" id="ARBA00023180"/>
    </source>
</evidence>
<keyword evidence="10" id="KW-0443">Lipid metabolism</keyword>
<evidence type="ECO:0000256" key="42">
    <source>
        <dbReference type="ARBA" id="ARBA00049461"/>
    </source>
</evidence>
<keyword evidence="11" id="KW-0472">Membrane</keyword>
<comment type="catalytic activity">
    <reaction evidence="35">
        <text>1-hexadecanoyl-sn-glycero-3-phosphocholine + H2O = sn-glycerol 3-phosphocholine + hexadecanoate + H(+)</text>
        <dbReference type="Rhea" id="RHEA:40435"/>
        <dbReference type="ChEBI" id="CHEBI:7896"/>
        <dbReference type="ChEBI" id="CHEBI:15377"/>
        <dbReference type="ChEBI" id="CHEBI:15378"/>
        <dbReference type="ChEBI" id="CHEBI:16870"/>
        <dbReference type="ChEBI" id="CHEBI:72998"/>
    </reaction>
    <physiologicalReaction direction="left-to-right" evidence="35">
        <dbReference type="Rhea" id="RHEA:40436"/>
    </physiologicalReaction>
</comment>
<dbReference type="GO" id="GO:0016324">
    <property type="term" value="C:apical plasma membrane"/>
    <property type="evidence" value="ECO:0007669"/>
    <property type="project" value="UniProtKB-SubCell"/>
</dbReference>
<dbReference type="PANTHER" id="PTHR21325:SF31">
    <property type="entry name" value="GH22081P-RELATED"/>
    <property type="match status" value="1"/>
</dbReference>
<dbReference type="Proteomes" id="UP001152799">
    <property type="component" value="Chromosome 5"/>
</dbReference>
<comment type="catalytic activity">
    <reaction evidence="21">
        <text>1-hexadecanoyl-2-(9Z)-octadecenoyl-3-octadecanoyl-sn-glycerol + H2O = 2-(9Z-octadecenoyl)-3-octadecanoyl-sn-glycerol + hexadecanoate + H(+)</text>
        <dbReference type="Rhea" id="RHEA:41107"/>
        <dbReference type="ChEBI" id="CHEBI:7896"/>
        <dbReference type="ChEBI" id="CHEBI:15377"/>
        <dbReference type="ChEBI" id="CHEBI:15378"/>
        <dbReference type="ChEBI" id="CHEBI:75558"/>
        <dbReference type="ChEBI" id="CHEBI:77623"/>
    </reaction>
    <physiologicalReaction direction="left-to-right" evidence="21">
        <dbReference type="Rhea" id="RHEA:41108"/>
    </physiologicalReaction>
</comment>
<evidence type="ECO:0000256" key="38">
    <source>
        <dbReference type="ARBA" id="ARBA00048872"/>
    </source>
</evidence>
<evidence type="ECO:0000256" key="15">
    <source>
        <dbReference type="ARBA" id="ARBA00023422"/>
    </source>
</evidence>
<comment type="catalytic activity">
    <reaction evidence="39">
        <text>1-hexadecanoyl-2-(9Z)-octadecenoyl-3-octadecanoyl-sn-glycerol + H2O = 1-hexadecanoyl-3-octadecanoyl-sn-glycerol + (9Z)-octadecenoate + H(+)</text>
        <dbReference type="Rhea" id="RHEA:41103"/>
        <dbReference type="ChEBI" id="CHEBI:15377"/>
        <dbReference type="ChEBI" id="CHEBI:15378"/>
        <dbReference type="ChEBI" id="CHEBI:30823"/>
        <dbReference type="ChEBI" id="CHEBI:77623"/>
        <dbReference type="ChEBI" id="CHEBI:77624"/>
    </reaction>
    <physiologicalReaction direction="left-to-right" evidence="39">
        <dbReference type="Rhea" id="RHEA:41104"/>
    </physiologicalReaction>
</comment>
<dbReference type="InterPro" id="IPR035547">
    <property type="entry name" value="Phospholipase_B"/>
</dbReference>
<evidence type="ECO:0000256" key="10">
    <source>
        <dbReference type="ARBA" id="ARBA00023098"/>
    </source>
</evidence>
<keyword evidence="7" id="KW-0677">Repeat</keyword>
<comment type="similarity">
    <text evidence="2">Belongs to the 'GDSL' lipolytic enzyme family. Phospholipase B1 subfamily.</text>
</comment>
<evidence type="ECO:0000256" key="24">
    <source>
        <dbReference type="ARBA" id="ARBA00047459"/>
    </source>
</evidence>
<protein>
    <recommendedName>
        <fullName evidence="3">Phospholipase B1, membrane-associated</fullName>
    </recommendedName>
    <alternativeName>
        <fullName evidence="16">Lysophospholipase</fullName>
    </alternativeName>
    <alternativeName>
        <fullName evidence="17">Phospholipase A2</fullName>
    </alternativeName>
    <alternativeName>
        <fullName evidence="19">Phospholipase B/lipase</fullName>
    </alternativeName>
    <alternativeName>
        <fullName evidence="18">Triacylglycerol lipase</fullName>
    </alternativeName>
</protein>
<comment type="catalytic activity">
    <reaction evidence="22">
        <text>1,3-dihexadecanoyl-2-(9Z-octadecenoyl)glycerol + H2O = 1-hexadecanoyl-2-(9Z-octadecenoyl)-glycerol + hexadecanoate + H(+)</text>
        <dbReference type="Rhea" id="RHEA:40979"/>
        <dbReference type="ChEBI" id="CHEBI:7896"/>
        <dbReference type="ChEBI" id="CHEBI:15377"/>
        <dbReference type="ChEBI" id="CHEBI:15378"/>
        <dbReference type="ChEBI" id="CHEBI:75585"/>
        <dbReference type="ChEBI" id="CHEBI:75688"/>
    </reaction>
    <physiologicalReaction direction="left-to-right" evidence="22">
        <dbReference type="Rhea" id="RHEA:40980"/>
    </physiologicalReaction>
</comment>
<comment type="catalytic activity">
    <reaction evidence="32">
        <text>1,2,3-tri-(9Z-octadecenoyl)-glycerol + H2O = di-(9Z)-octadecenoylglycerol + (9Z)-octadecenoate + H(+)</text>
        <dbReference type="Rhea" id="RHEA:38575"/>
        <dbReference type="ChEBI" id="CHEBI:15377"/>
        <dbReference type="ChEBI" id="CHEBI:15378"/>
        <dbReference type="ChEBI" id="CHEBI:30823"/>
        <dbReference type="ChEBI" id="CHEBI:53753"/>
        <dbReference type="ChEBI" id="CHEBI:75945"/>
    </reaction>
    <physiologicalReaction direction="left-to-right" evidence="32">
        <dbReference type="Rhea" id="RHEA:38576"/>
    </physiologicalReaction>
</comment>
<comment type="catalytic activity">
    <reaction evidence="25">
        <text>2,3-di-(9Z)-octadecenoyl-sn-glycerol + H2O = 3-(9Z-octadecenoyl)-sn-glycerol + (9Z)-octadecenoate + H(+)</text>
        <dbReference type="Rhea" id="RHEA:42604"/>
        <dbReference type="ChEBI" id="CHEBI:15377"/>
        <dbReference type="ChEBI" id="CHEBI:15378"/>
        <dbReference type="ChEBI" id="CHEBI:30823"/>
        <dbReference type="ChEBI" id="CHEBI:75824"/>
        <dbReference type="ChEBI" id="CHEBI:75938"/>
    </reaction>
    <physiologicalReaction direction="left-to-right" evidence="25">
        <dbReference type="Rhea" id="RHEA:42605"/>
    </physiologicalReaction>
</comment>
<evidence type="ECO:0000256" key="5">
    <source>
        <dbReference type="ARBA" id="ARBA00022692"/>
    </source>
</evidence>
<evidence type="ECO:0000256" key="19">
    <source>
        <dbReference type="ARBA" id="ARBA00033022"/>
    </source>
</evidence>
<evidence type="ECO:0000256" key="18">
    <source>
        <dbReference type="ARBA" id="ARBA00031485"/>
    </source>
</evidence>
<evidence type="ECO:0000256" key="2">
    <source>
        <dbReference type="ARBA" id="ARBA00009979"/>
    </source>
</evidence>
<evidence type="ECO:0000256" key="9">
    <source>
        <dbReference type="ARBA" id="ARBA00022989"/>
    </source>
</evidence>
<evidence type="ECO:0000256" key="17">
    <source>
        <dbReference type="ARBA" id="ARBA00031182"/>
    </source>
</evidence>
<evidence type="ECO:0000256" key="29">
    <source>
        <dbReference type="ARBA" id="ARBA00048227"/>
    </source>
</evidence>
<name>A0A9N9QKM1_9CUCU</name>
<dbReference type="PANTHER" id="PTHR21325">
    <property type="entry name" value="PHOSPHOLIPASE B, PLB1"/>
    <property type="match status" value="1"/>
</dbReference>
<proteinExistence type="inferred from homology"/>
<evidence type="ECO:0000256" key="14">
    <source>
        <dbReference type="ARBA" id="ARBA00023408"/>
    </source>
</evidence>
<dbReference type="FunFam" id="3.40.50.1110:FF:000005">
    <property type="entry name" value="Phospholipase B1"/>
    <property type="match status" value="1"/>
</dbReference>
<comment type="catalytic activity">
    <reaction evidence="40">
        <text>1,2-dihexadecanoyl-sn-glycero-3-phosphocholine + 2 H2O = sn-glycerol 3-phosphocholine + 2 hexadecanoate + 2 H(+)</text>
        <dbReference type="Rhea" id="RHEA:40975"/>
        <dbReference type="ChEBI" id="CHEBI:7896"/>
        <dbReference type="ChEBI" id="CHEBI:15377"/>
        <dbReference type="ChEBI" id="CHEBI:15378"/>
        <dbReference type="ChEBI" id="CHEBI:16870"/>
        <dbReference type="ChEBI" id="CHEBI:72999"/>
    </reaction>
    <physiologicalReaction direction="left-to-right" evidence="40">
        <dbReference type="Rhea" id="RHEA:40976"/>
    </physiologicalReaction>
</comment>
<dbReference type="Gene3D" id="3.40.50.1110">
    <property type="entry name" value="SGNH hydrolase"/>
    <property type="match status" value="1"/>
</dbReference>
<keyword evidence="9" id="KW-1133">Transmembrane helix</keyword>
<dbReference type="InterPro" id="IPR001087">
    <property type="entry name" value="GDSL"/>
</dbReference>
<evidence type="ECO:0000256" key="4">
    <source>
        <dbReference type="ARBA" id="ARBA00022475"/>
    </source>
</evidence>
<dbReference type="EMBL" id="OU892281">
    <property type="protein sequence ID" value="CAG9769266.1"/>
    <property type="molecule type" value="Genomic_DNA"/>
</dbReference>
<evidence type="ECO:0000256" key="20">
    <source>
        <dbReference type="ARBA" id="ARBA00045916"/>
    </source>
</evidence>
<evidence type="ECO:0000256" key="35">
    <source>
        <dbReference type="ARBA" id="ARBA00048656"/>
    </source>
</evidence>
<dbReference type="GO" id="GO:0004622">
    <property type="term" value="F:phosphatidylcholine lysophospholipase activity"/>
    <property type="evidence" value="ECO:0007669"/>
    <property type="project" value="UniProtKB-EC"/>
</dbReference>
<keyword evidence="4" id="KW-1003">Cell membrane</keyword>
<evidence type="ECO:0000313" key="43">
    <source>
        <dbReference type="EMBL" id="CAG9769266.1"/>
    </source>
</evidence>
<keyword evidence="6" id="KW-0732">Signal</keyword>
<organism evidence="43 44">
    <name type="scientific">Ceutorhynchus assimilis</name>
    <name type="common">cabbage seed weevil</name>
    <dbReference type="NCBI Taxonomy" id="467358"/>
    <lineage>
        <taxon>Eukaryota</taxon>
        <taxon>Metazoa</taxon>
        <taxon>Ecdysozoa</taxon>
        <taxon>Arthropoda</taxon>
        <taxon>Hexapoda</taxon>
        <taxon>Insecta</taxon>
        <taxon>Pterygota</taxon>
        <taxon>Neoptera</taxon>
        <taxon>Endopterygota</taxon>
        <taxon>Coleoptera</taxon>
        <taxon>Polyphaga</taxon>
        <taxon>Cucujiformia</taxon>
        <taxon>Curculionidae</taxon>
        <taxon>Ceutorhynchinae</taxon>
        <taxon>Ceutorhynchus</taxon>
    </lineage>
</organism>
<comment type="catalytic activity">
    <reaction evidence="23">
        <text>1-(9Z-octadecenoyl)-glycerol + H2O = glycerol + (9Z)-octadecenoate + H(+)</text>
        <dbReference type="Rhea" id="RHEA:38487"/>
        <dbReference type="ChEBI" id="CHEBI:15377"/>
        <dbReference type="ChEBI" id="CHEBI:15378"/>
        <dbReference type="ChEBI" id="CHEBI:17754"/>
        <dbReference type="ChEBI" id="CHEBI:30823"/>
        <dbReference type="ChEBI" id="CHEBI:75342"/>
    </reaction>
    <physiologicalReaction direction="left-to-right" evidence="23">
        <dbReference type="Rhea" id="RHEA:38488"/>
    </physiologicalReaction>
</comment>
<comment type="catalytic activity">
    <reaction evidence="41">
        <text>1,3-di-(9Z-octadecenoyl)-glycerol + H2O = 1-(9Z-octadecenoyl)-glycerol + (9Z)-octadecenoate + H(+)</text>
        <dbReference type="Rhea" id="RHEA:39939"/>
        <dbReference type="ChEBI" id="CHEBI:15377"/>
        <dbReference type="ChEBI" id="CHEBI:15378"/>
        <dbReference type="ChEBI" id="CHEBI:30823"/>
        <dbReference type="ChEBI" id="CHEBI:75342"/>
        <dbReference type="ChEBI" id="CHEBI:75735"/>
    </reaction>
    <physiologicalReaction direction="left-to-right" evidence="41">
        <dbReference type="Rhea" id="RHEA:39940"/>
    </physiologicalReaction>
</comment>
<comment type="catalytic activity">
    <reaction evidence="27">
        <text>a 1-O-alkyl-2-acyl-sn-glycero-3-phosphocholine + H2O = a 1-O-alkyl-sn-glycero-3-phosphocholine + a fatty acid + H(+)</text>
        <dbReference type="Rhea" id="RHEA:36231"/>
        <dbReference type="ChEBI" id="CHEBI:15377"/>
        <dbReference type="ChEBI" id="CHEBI:15378"/>
        <dbReference type="ChEBI" id="CHEBI:28868"/>
        <dbReference type="ChEBI" id="CHEBI:30909"/>
        <dbReference type="ChEBI" id="CHEBI:36702"/>
        <dbReference type="EC" id="3.1.1.4"/>
    </reaction>
    <physiologicalReaction direction="left-to-right" evidence="27">
        <dbReference type="Rhea" id="RHEA:36232"/>
    </physiologicalReaction>
</comment>
<evidence type="ECO:0000256" key="28">
    <source>
        <dbReference type="ARBA" id="ARBA00048058"/>
    </source>
</evidence>
<comment type="catalytic activity">
    <reaction evidence="42">
        <text>2-(9Z-octadecenoyl)-glycerol + H2O = glycerol + (9Z)-octadecenoate + H(+)</text>
        <dbReference type="Rhea" id="RHEA:38491"/>
        <dbReference type="ChEBI" id="CHEBI:15377"/>
        <dbReference type="ChEBI" id="CHEBI:15378"/>
        <dbReference type="ChEBI" id="CHEBI:17754"/>
        <dbReference type="ChEBI" id="CHEBI:30823"/>
        <dbReference type="ChEBI" id="CHEBI:73990"/>
    </reaction>
    <physiologicalReaction direction="left-to-right" evidence="42">
        <dbReference type="Rhea" id="RHEA:38492"/>
    </physiologicalReaction>
</comment>
<comment type="catalytic activity">
    <reaction evidence="31">
        <text>1-octadecanoyl-2-(9Z,12Z)-octadecadienoyl-sn-glycerol + H2O = 1-octadecanoyl-sn-glycerol + (9Z,12Z)-octadecadienoate + H(+)</text>
        <dbReference type="Rhea" id="RHEA:40927"/>
        <dbReference type="ChEBI" id="CHEBI:15377"/>
        <dbReference type="ChEBI" id="CHEBI:15378"/>
        <dbReference type="ChEBI" id="CHEBI:30245"/>
        <dbReference type="ChEBI" id="CHEBI:75550"/>
        <dbReference type="ChEBI" id="CHEBI:77097"/>
    </reaction>
    <physiologicalReaction direction="left-to-right" evidence="31">
        <dbReference type="Rhea" id="RHEA:40928"/>
    </physiologicalReaction>
</comment>
<dbReference type="OrthoDB" id="10265800at2759"/>
<comment type="catalytic activity">
    <reaction evidence="34">
        <text>1-hexadecanoyl-2-(9Z-octadecenoyl)-sn-glycero-3-phosphoethanolamine + H2O = 1-hexadecanoyl-sn-glycero-3-phosphoethanolamine + (9Z)-octadecenoate + H(+)</text>
        <dbReference type="Rhea" id="RHEA:40911"/>
        <dbReference type="ChEBI" id="CHEBI:15377"/>
        <dbReference type="ChEBI" id="CHEBI:15378"/>
        <dbReference type="ChEBI" id="CHEBI:30823"/>
        <dbReference type="ChEBI" id="CHEBI:73004"/>
        <dbReference type="ChEBI" id="CHEBI:73007"/>
    </reaction>
    <physiologicalReaction direction="left-to-right" evidence="34">
        <dbReference type="Rhea" id="RHEA:40912"/>
    </physiologicalReaction>
</comment>
<evidence type="ECO:0000313" key="44">
    <source>
        <dbReference type="Proteomes" id="UP001152799"/>
    </source>
</evidence>
<comment type="subcellular location">
    <subcellularLocation>
        <location evidence="1">Apical cell membrane</location>
        <topology evidence="1">Single-pass type I membrane protein</topology>
    </subcellularLocation>
</comment>
<evidence type="ECO:0000256" key="1">
    <source>
        <dbReference type="ARBA" id="ARBA00004247"/>
    </source>
</evidence>
<comment type="function">
    <text evidence="20">Calcium-independent membrane-associated phospholipase that catalyzes complete diacylation of phospholipids by hydrolyzing both sn-1 and sn-2 fatty acyl chains attached to the glycerol backbone (phospholipase B activity). Has dual phospholipase and lysophospholipase activities toward diacylphospholipids. Preferentially cleaves sn-2 ester bonds over sn-1 bonds. Acts as a lipase toward glycerolipid substrates. Hydrolyzes fatty acyl chains of diacylglycerols with preference for the sn-2 position and of triacylglycerols with not positional selectivity. May also hydrolyze long chain retinyl esters such as retinyl palmitate. May contribute to digestion of dietary phospholipids, glycerolipids and retinoids, facilitating lipid absorption at the brush border.</text>
</comment>
<keyword evidence="5" id="KW-0812">Transmembrane</keyword>
<evidence type="ECO:0000256" key="41">
    <source>
        <dbReference type="ARBA" id="ARBA00049372"/>
    </source>
</evidence>
<evidence type="ECO:0000256" key="31">
    <source>
        <dbReference type="ARBA" id="ARBA00048374"/>
    </source>
</evidence>
<keyword evidence="8" id="KW-0378">Hydrolase</keyword>
<dbReference type="GO" id="GO:0004623">
    <property type="term" value="F:phospholipase A2 activity"/>
    <property type="evidence" value="ECO:0007669"/>
    <property type="project" value="UniProtKB-EC"/>
</dbReference>
<gene>
    <name evidence="43" type="ORF">CEUTPL_LOCUS9779</name>
</gene>
<evidence type="ECO:0000256" key="7">
    <source>
        <dbReference type="ARBA" id="ARBA00022737"/>
    </source>
</evidence>
<dbReference type="Pfam" id="PF00657">
    <property type="entry name" value="Lipase_GDSL"/>
    <property type="match status" value="1"/>
</dbReference>
<evidence type="ECO:0000256" key="26">
    <source>
        <dbReference type="ARBA" id="ARBA00048015"/>
    </source>
</evidence>
<dbReference type="InterPro" id="IPR038885">
    <property type="entry name" value="PLB1"/>
</dbReference>
<comment type="catalytic activity">
    <reaction evidence="14">
        <text>1-hexadecanoyl-2-(9Z,12Z-octadecadienoyl)-sn-glycero-3-phosphocholine + H2O = (9Z,12Z)-octadecadienoate + 1-hexadecanoyl-sn-glycero-3-phosphocholine + H(+)</text>
        <dbReference type="Rhea" id="RHEA:40811"/>
        <dbReference type="ChEBI" id="CHEBI:15377"/>
        <dbReference type="ChEBI" id="CHEBI:15378"/>
        <dbReference type="ChEBI" id="CHEBI:30245"/>
        <dbReference type="ChEBI" id="CHEBI:72998"/>
        <dbReference type="ChEBI" id="CHEBI:73002"/>
    </reaction>
    <physiologicalReaction direction="left-to-right" evidence="14">
        <dbReference type="Rhea" id="RHEA:40812"/>
    </physiologicalReaction>
</comment>
<dbReference type="GO" id="GO:0006644">
    <property type="term" value="P:phospholipid metabolic process"/>
    <property type="evidence" value="ECO:0007669"/>
    <property type="project" value="TreeGrafter"/>
</dbReference>
<keyword evidence="12" id="KW-0325">Glycoprotein</keyword>
<evidence type="ECO:0000256" key="25">
    <source>
        <dbReference type="ARBA" id="ARBA00048011"/>
    </source>
</evidence>
<evidence type="ECO:0000256" key="34">
    <source>
        <dbReference type="ARBA" id="ARBA00048613"/>
    </source>
</evidence>
<evidence type="ECO:0000256" key="37">
    <source>
        <dbReference type="ARBA" id="ARBA00048869"/>
    </source>
</evidence>
<comment type="catalytic activity">
    <reaction evidence="30">
        <text>1-hexadecanoyl-2-(9Z,12Z-octadecadienoyl)-sn-glycero-3-phosphocholine + H2O = 2-(9Z,12Z-octadecadienoyl)-sn-glycero-3-phosphocholine + hexadecanoate + H(+)</text>
        <dbReference type="Rhea" id="RHEA:40971"/>
        <dbReference type="ChEBI" id="CHEBI:7896"/>
        <dbReference type="ChEBI" id="CHEBI:15377"/>
        <dbReference type="ChEBI" id="CHEBI:15378"/>
        <dbReference type="ChEBI" id="CHEBI:73002"/>
        <dbReference type="ChEBI" id="CHEBI:76084"/>
    </reaction>
    <physiologicalReaction direction="left-to-right" evidence="30">
        <dbReference type="Rhea" id="RHEA:40972"/>
    </physiologicalReaction>
</comment>
<dbReference type="InterPro" id="IPR036514">
    <property type="entry name" value="SGNH_hydro_sf"/>
</dbReference>
<dbReference type="SUPFAM" id="SSF52266">
    <property type="entry name" value="SGNH hydrolase"/>
    <property type="match status" value="1"/>
</dbReference>
<evidence type="ECO:0000256" key="39">
    <source>
        <dbReference type="ARBA" id="ARBA00048939"/>
    </source>
</evidence>
<comment type="catalytic activity">
    <reaction evidence="33">
        <text>a 1-acyl-sn-glycero-3-phosphocholine + H2O = sn-glycerol 3-phosphocholine + a fatty acid + H(+)</text>
        <dbReference type="Rhea" id="RHEA:15177"/>
        <dbReference type="ChEBI" id="CHEBI:15377"/>
        <dbReference type="ChEBI" id="CHEBI:15378"/>
        <dbReference type="ChEBI" id="CHEBI:16870"/>
        <dbReference type="ChEBI" id="CHEBI:28868"/>
        <dbReference type="ChEBI" id="CHEBI:58168"/>
        <dbReference type="EC" id="3.1.1.5"/>
    </reaction>
    <physiologicalReaction direction="left-to-right" evidence="33">
        <dbReference type="Rhea" id="RHEA:15178"/>
    </physiologicalReaction>
</comment>
<comment type="catalytic activity">
    <reaction evidence="15">
        <text>a 1,2-diacyl-sn-glycero-3-phosphocholine + H2O = a 1-acyl-sn-glycero-3-phosphocholine + a fatty acid + H(+)</text>
        <dbReference type="Rhea" id="RHEA:15801"/>
        <dbReference type="ChEBI" id="CHEBI:15377"/>
        <dbReference type="ChEBI" id="CHEBI:15378"/>
        <dbReference type="ChEBI" id="CHEBI:28868"/>
        <dbReference type="ChEBI" id="CHEBI:57643"/>
        <dbReference type="ChEBI" id="CHEBI:58168"/>
        <dbReference type="EC" id="3.1.1.4"/>
    </reaction>
    <physiologicalReaction direction="left-to-right" evidence="15">
        <dbReference type="Rhea" id="RHEA:15802"/>
    </physiologicalReaction>
</comment>